<evidence type="ECO:0000259" key="6">
    <source>
        <dbReference type="PROSITE" id="PS50011"/>
    </source>
</evidence>
<keyword evidence="8" id="KW-1185">Reference proteome</keyword>
<dbReference type="Proteomes" id="UP000516437">
    <property type="component" value="Chromosome 3"/>
</dbReference>
<dbReference type="GO" id="GO:0005524">
    <property type="term" value="F:ATP binding"/>
    <property type="evidence" value="ECO:0007669"/>
    <property type="project" value="InterPro"/>
</dbReference>
<dbReference type="OrthoDB" id="2017114at2759"/>
<evidence type="ECO:0000313" key="8">
    <source>
        <dbReference type="Proteomes" id="UP000516437"/>
    </source>
</evidence>
<keyword evidence="5" id="KW-0472">Membrane</keyword>
<dbReference type="GO" id="GO:0004672">
    <property type="term" value="F:protein kinase activity"/>
    <property type="evidence" value="ECO:0007669"/>
    <property type="project" value="InterPro"/>
</dbReference>
<comment type="caution">
    <text evidence="7">The sequence shown here is derived from an EMBL/GenBank/DDBJ whole genome shotgun (WGS) entry which is preliminary data.</text>
</comment>
<reference evidence="7 8" key="1">
    <citation type="journal article" date="2019" name="Plant Biotechnol. J.">
        <title>The red bayberry genome and genetic basis of sex determination.</title>
        <authorList>
            <person name="Jia H.M."/>
            <person name="Jia H.J."/>
            <person name="Cai Q.L."/>
            <person name="Wang Y."/>
            <person name="Zhao H.B."/>
            <person name="Yang W.F."/>
            <person name="Wang G.Y."/>
            <person name="Li Y.H."/>
            <person name="Zhan D.L."/>
            <person name="Shen Y.T."/>
            <person name="Niu Q.F."/>
            <person name="Chang L."/>
            <person name="Qiu J."/>
            <person name="Zhao L."/>
            <person name="Xie H.B."/>
            <person name="Fu W.Y."/>
            <person name="Jin J."/>
            <person name="Li X.W."/>
            <person name="Jiao Y."/>
            <person name="Zhou C.C."/>
            <person name="Tu T."/>
            <person name="Chai C.Y."/>
            <person name="Gao J.L."/>
            <person name="Fan L.J."/>
            <person name="van de Weg E."/>
            <person name="Wang J.Y."/>
            <person name="Gao Z.S."/>
        </authorList>
    </citation>
    <scope>NUCLEOTIDE SEQUENCE [LARGE SCALE GENOMIC DNA]</scope>
    <source>
        <tissue evidence="7">Leaves</tissue>
    </source>
</reference>
<dbReference type="InterPro" id="IPR001245">
    <property type="entry name" value="Ser-Thr/Tyr_kinase_cat_dom"/>
</dbReference>
<dbReference type="InterPro" id="IPR011009">
    <property type="entry name" value="Kinase-like_dom_sf"/>
</dbReference>
<organism evidence="7 8">
    <name type="scientific">Morella rubra</name>
    <name type="common">Chinese bayberry</name>
    <dbReference type="NCBI Taxonomy" id="262757"/>
    <lineage>
        <taxon>Eukaryota</taxon>
        <taxon>Viridiplantae</taxon>
        <taxon>Streptophyta</taxon>
        <taxon>Embryophyta</taxon>
        <taxon>Tracheophyta</taxon>
        <taxon>Spermatophyta</taxon>
        <taxon>Magnoliopsida</taxon>
        <taxon>eudicotyledons</taxon>
        <taxon>Gunneridae</taxon>
        <taxon>Pentapetalae</taxon>
        <taxon>rosids</taxon>
        <taxon>fabids</taxon>
        <taxon>Fagales</taxon>
        <taxon>Myricaceae</taxon>
        <taxon>Morella</taxon>
    </lineage>
</organism>
<feature type="domain" description="Protein kinase" evidence="6">
    <location>
        <begin position="421"/>
        <end position="676"/>
    </location>
</feature>
<evidence type="ECO:0000256" key="5">
    <source>
        <dbReference type="ARBA" id="ARBA00023136"/>
    </source>
</evidence>
<evidence type="ECO:0000313" key="7">
    <source>
        <dbReference type="EMBL" id="KAB1218480.1"/>
    </source>
</evidence>
<evidence type="ECO:0000256" key="4">
    <source>
        <dbReference type="ARBA" id="ARBA00022989"/>
    </source>
</evidence>
<evidence type="ECO:0000256" key="3">
    <source>
        <dbReference type="ARBA" id="ARBA00022729"/>
    </source>
</evidence>
<dbReference type="Gene3D" id="1.10.510.10">
    <property type="entry name" value="Transferase(Phosphotransferase) domain 1"/>
    <property type="match status" value="1"/>
</dbReference>
<keyword evidence="2" id="KW-0812">Transmembrane</keyword>
<dbReference type="AlphaFoldDB" id="A0A6A1W6S5"/>
<dbReference type="SUPFAM" id="SSF56112">
    <property type="entry name" value="Protein kinase-like (PK-like)"/>
    <property type="match status" value="1"/>
</dbReference>
<keyword evidence="4" id="KW-1133">Transmembrane helix</keyword>
<proteinExistence type="predicted"/>
<dbReference type="EMBL" id="RXIC02000021">
    <property type="protein sequence ID" value="KAB1218480.1"/>
    <property type="molecule type" value="Genomic_DNA"/>
</dbReference>
<dbReference type="PROSITE" id="PS50011">
    <property type="entry name" value="PROTEIN_KINASE_DOM"/>
    <property type="match status" value="1"/>
</dbReference>
<comment type="subcellular location">
    <subcellularLocation>
        <location evidence="1">Membrane</location>
        <topology evidence="1">Single-pass membrane protein</topology>
    </subcellularLocation>
</comment>
<dbReference type="Pfam" id="PF07714">
    <property type="entry name" value="PK_Tyr_Ser-Thr"/>
    <property type="match status" value="1"/>
</dbReference>
<dbReference type="GO" id="GO:0016020">
    <property type="term" value="C:membrane"/>
    <property type="evidence" value="ECO:0007669"/>
    <property type="project" value="UniProtKB-SubCell"/>
</dbReference>
<dbReference type="InterPro" id="IPR024788">
    <property type="entry name" value="Malectin-like_Carb-bd_dom"/>
</dbReference>
<dbReference type="Gene3D" id="3.80.10.10">
    <property type="entry name" value="Ribonuclease Inhibitor"/>
    <property type="match status" value="1"/>
</dbReference>
<evidence type="ECO:0000256" key="2">
    <source>
        <dbReference type="ARBA" id="ARBA00022692"/>
    </source>
</evidence>
<accession>A0A6A1W6S5</accession>
<gene>
    <name evidence="7" type="ORF">CJ030_MR3G026360</name>
</gene>
<dbReference type="InterPro" id="IPR000719">
    <property type="entry name" value="Prot_kinase_dom"/>
</dbReference>
<evidence type="ECO:0000256" key="1">
    <source>
        <dbReference type="ARBA" id="ARBA00004167"/>
    </source>
</evidence>
<dbReference type="PANTHER" id="PTHR45631">
    <property type="entry name" value="OS07G0107800 PROTEIN-RELATED"/>
    <property type="match status" value="1"/>
</dbReference>
<dbReference type="InterPro" id="IPR032675">
    <property type="entry name" value="LRR_dom_sf"/>
</dbReference>
<dbReference type="PANTHER" id="PTHR45631:SF202">
    <property type="entry name" value="SENESCENCE-INDUCED RECEPTOR-LIKE SERINE_THREONINE-PROTEIN KINASE"/>
    <property type="match status" value="1"/>
</dbReference>
<sequence length="700" mass="78367">MKGEREVEISASTAWIFYILAVAILHNSKLAAGDPQHSGRRLADNPSGFITLDCGLPEGSSYTDTTSGINYISDATFVDTGISRSISPKIKDAGRYTRYLRSFPEGIRNCYTINNITGGSKYLIRATFFYGNYDGIDKPPEFDLHIGANMWDTVKFDDANISVWKELIHVLPLNYIQVCLVNKSQGTPFISTIELRQLQNTSYTNTSGSLALRYAADVYDRSWSLYKRDSWTELSTNLSIEIPDSSKTYKPPSIVMSTAVTPKDDSAPLEFSWELYDDESEYYMYMYFAEVVRLKTNQSRSFNISFNGELRYGPVAPSYLSANTISINGSPQPIGSGKKMNGFSIFKTEKSTLPPIINAFEIYSVKYFKQPETHKEDVDSITEIKSIYGIKRNWQGDPCGPKAYFWEGLNCSYDDSNPPRIISLNFSSSGLTGEISADISNLVMLQILSYAKSNIQDVSLESIQRQYTYPELLRITNNFSSILGTNMGLIYEYMAKGDLEAHLSDDKKGNILTWEQRLRIATDAAQGLEYLHHGCKPPIVHRDVNCTNILLNDTFQAKLADFGLSKIFPTDSAALCYESNRLTEKTDVYSFGVVLLKIITGRSIIGRTHDNTHISQWVSSMLSNGDIRNIADPRMPGNLDVNSVWKAVEIAMLCASPASARRPNMSQVVVELKECLATEVDPIELMVNMDLTTDVNPLAR</sequence>
<name>A0A6A1W6S5_9ROSI</name>
<keyword evidence="3" id="KW-0732">Signal</keyword>
<dbReference type="Pfam" id="PF12819">
    <property type="entry name" value="Malectin_like"/>
    <property type="match status" value="1"/>
</dbReference>
<protein>
    <recommendedName>
        <fullName evidence="6">Protein kinase domain-containing protein</fullName>
    </recommendedName>
</protein>